<protein>
    <submittedName>
        <fullName evidence="2">TfoX/Sxy family protein</fullName>
    </submittedName>
</protein>
<name>A0ABR9RZE4_9BURK</name>
<dbReference type="Gene3D" id="1.10.150.20">
    <property type="entry name" value="5' to 3' exonuclease, C-terminal subdomain"/>
    <property type="match status" value="1"/>
</dbReference>
<evidence type="ECO:0000259" key="1">
    <source>
        <dbReference type="Pfam" id="PF04994"/>
    </source>
</evidence>
<keyword evidence="3" id="KW-1185">Reference proteome</keyword>
<proteinExistence type="predicted"/>
<dbReference type="PANTHER" id="PTHR36121:SF1">
    <property type="entry name" value="PROTEIN SXY"/>
    <property type="match status" value="1"/>
</dbReference>
<dbReference type="RefSeq" id="WP_193675214.1">
    <property type="nucleotide sequence ID" value="NZ_JADDIV010000001.1"/>
</dbReference>
<dbReference type="Proteomes" id="UP000806285">
    <property type="component" value="Unassembled WGS sequence"/>
</dbReference>
<comment type="caution">
    <text evidence="2">The sequence shown here is derived from an EMBL/GenBank/DDBJ whole genome shotgun (WGS) entry which is preliminary data.</text>
</comment>
<dbReference type="Pfam" id="PF04994">
    <property type="entry name" value="TfoX_C"/>
    <property type="match status" value="1"/>
</dbReference>
<dbReference type="EMBL" id="JADDIV010000001">
    <property type="protein sequence ID" value="MBE7366603.1"/>
    <property type="molecule type" value="Genomic_DNA"/>
</dbReference>
<dbReference type="InterPro" id="IPR007077">
    <property type="entry name" value="TfoX_C"/>
</dbReference>
<organism evidence="2 3">
    <name type="scientific">Ramlibacter pallidus</name>
    <dbReference type="NCBI Taxonomy" id="2780087"/>
    <lineage>
        <taxon>Bacteria</taxon>
        <taxon>Pseudomonadati</taxon>
        <taxon>Pseudomonadota</taxon>
        <taxon>Betaproteobacteria</taxon>
        <taxon>Burkholderiales</taxon>
        <taxon>Comamonadaceae</taxon>
        <taxon>Ramlibacter</taxon>
    </lineage>
</organism>
<accession>A0ABR9RZE4</accession>
<evidence type="ECO:0000313" key="3">
    <source>
        <dbReference type="Proteomes" id="UP000806285"/>
    </source>
</evidence>
<sequence length="88" mass="9496">MSLAGLPNLGPKSRDMLERAGIVSVPQLRRLGAVAAYAQVQRSGQPASLNLLWALEGALTGTPWQQVAREHRTSLLLALDGHQSRDRA</sequence>
<dbReference type="PANTHER" id="PTHR36121">
    <property type="entry name" value="PROTEIN SXY"/>
    <property type="match status" value="1"/>
</dbReference>
<feature type="domain" description="TfoX C-terminal" evidence="1">
    <location>
        <begin position="3"/>
        <end position="77"/>
    </location>
</feature>
<dbReference type="InterPro" id="IPR047525">
    <property type="entry name" value="TfoX-like"/>
</dbReference>
<evidence type="ECO:0000313" key="2">
    <source>
        <dbReference type="EMBL" id="MBE7366603.1"/>
    </source>
</evidence>
<reference evidence="2 3" key="1">
    <citation type="submission" date="2020-10" db="EMBL/GenBank/DDBJ databases">
        <title>Ramlibacter sp. HM2 16S ribosomal RNA gene Genome sequencing and assembly.</title>
        <authorList>
            <person name="Kang M."/>
        </authorList>
    </citation>
    <scope>NUCLEOTIDE SEQUENCE [LARGE SCALE GENOMIC DNA]</scope>
    <source>
        <strain evidence="2 3">HM2</strain>
    </source>
</reference>
<gene>
    <name evidence="2" type="ORF">IM787_03385</name>
</gene>